<organism evidence="1 2">
    <name type="scientific">Blastococcus tunisiensis</name>
    <dbReference type="NCBI Taxonomy" id="1798228"/>
    <lineage>
        <taxon>Bacteria</taxon>
        <taxon>Bacillati</taxon>
        <taxon>Actinomycetota</taxon>
        <taxon>Actinomycetes</taxon>
        <taxon>Geodermatophilales</taxon>
        <taxon>Geodermatophilaceae</taxon>
        <taxon>Blastococcus</taxon>
    </lineage>
</organism>
<protein>
    <submittedName>
        <fullName evidence="1">Uncharacterized protein</fullName>
    </submittedName>
</protein>
<sequence>MADLGGDGAPRVVGEGNLYFLTPAEGTWGDAAERRTDGIYLKLGLWVGTDSAPDVDVREADGPGVGRVDQSPTADGLPGFLPTGVHVPTAGCWRVTASLGDDVAAIHVLFE</sequence>
<gene>
    <name evidence="1" type="ORF">SAMN05216574_109193</name>
</gene>
<reference evidence="2" key="1">
    <citation type="submission" date="2016-10" db="EMBL/GenBank/DDBJ databases">
        <authorList>
            <person name="Varghese N."/>
            <person name="Submissions S."/>
        </authorList>
    </citation>
    <scope>NUCLEOTIDE SEQUENCE [LARGE SCALE GENOMIC DNA]</scope>
    <source>
        <strain evidence="2">DSM 46838</strain>
    </source>
</reference>
<dbReference type="RefSeq" id="WP_092199350.1">
    <property type="nucleotide sequence ID" value="NZ_FOND01000009.1"/>
</dbReference>
<dbReference type="STRING" id="1798228.SAMN05216574_109193"/>
<evidence type="ECO:0000313" key="2">
    <source>
        <dbReference type="Proteomes" id="UP000198589"/>
    </source>
</evidence>
<keyword evidence="2" id="KW-1185">Reference proteome</keyword>
<dbReference type="OrthoDB" id="3576100at2"/>
<dbReference type="AlphaFoldDB" id="A0A1I2GHJ8"/>
<name>A0A1I2GHJ8_9ACTN</name>
<proteinExistence type="predicted"/>
<dbReference type="Proteomes" id="UP000198589">
    <property type="component" value="Unassembled WGS sequence"/>
</dbReference>
<accession>A0A1I2GHJ8</accession>
<evidence type="ECO:0000313" key="1">
    <source>
        <dbReference type="EMBL" id="SFF16982.1"/>
    </source>
</evidence>
<dbReference type="EMBL" id="FOND01000009">
    <property type="protein sequence ID" value="SFF16982.1"/>
    <property type="molecule type" value="Genomic_DNA"/>
</dbReference>